<protein>
    <submittedName>
        <fullName evidence="2">Uncharacterized protein</fullName>
    </submittedName>
</protein>
<proteinExistence type="predicted"/>
<sequence>MLSSGPGLTIGPARRQRQGPSHGNPGCTKTSIGHGLSAAAGSWVRDRRHPFYRGVLPPQWGVSVDLELPKLSSSPSTASTKKLFFEPSGQPGSVVHGPHWPPRAARRQH</sequence>
<dbReference type="EMBL" id="BNCP01000010">
    <property type="protein sequence ID" value="GIL77538.1"/>
    <property type="molecule type" value="Genomic_DNA"/>
</dbReference>
<evidence type="ECO:0000313" key="2">
    <source>
        <dbReference type="EMBL" id="GIL77538.1"/>
    </source>
</evidence>
<feature type="region of interest" description="Disordered" evidence="1">
    <location>
        <begin position="1"/>
        <end position="39"/>
    </location>
</feature>
<feature type="region of interest" description="Disordered" evidence="1">
    <location>
        <begin position="69"/>
        <end position="109"/>
    </location>
</feature>
<accession>A0A8J4FK64</accession>
<organism evidence="2 3">
    <name type="scientific">Volvox reticuliferus</name>
    <dbReference type="NCBI Taxonomy" id="1737510"/>
    <lineage>
        <taxon>Eukaryota</taxon>
        <taxon>Viridiplantae</taxon>
        <taxon>Chlorophyta</taxon>
        <taxon>core chlorophytes</taxon>
        <taxon>Chlorophyceae</taxon>
        <taxon>CS clade</taxon>
        <taxon>Chlamydomonadales</taxon>
        <taxon>Volvocaceae</taxon>
        <taxon>Volvox</taxon>
    </lineage>
</organism>
<name>A0A8J4FK64_9CHLO</name>
<dbReference type="Proteomes" id="UP000747110">
    <property type="component" value="Unassembled WGS sequence"/>
</dbReference>
<reference evidence="2" key="1">
    <citation type="journal article" date="2021" name="Proc. Natl. Acad. Sci. U.S.A.">
        <title>Three genomes in the algal genus Volvox reveal the fate of a haploid sex-determining region after a transition to homothallism.</title>
        <authorList>
            <person name="Yamamoto K."/>
            <person name="Hamaji T."/>
            <person name="Kawai-Toyooka H."/>
            <person name="Matsuzaki R."/>
            <person name="Takahashi F."/>
            <person name="Nishimura Y."/>
            <person name="Kawachi M."/>
            <person name="Noguchi H."/>
            <person name="Minakuchi Y."/>
            <person name="Umen J.G."/>
            <person name="Toyoda A."/>
            <person name="Nozaki H."/>
        </authorList>
    </citation>
    <scope>NUCLEOTIDE SEQUENCE</scope>
    <source>
        <strain evidence="2">NIES-3786</strain>
    </source>
</reference>
<dbReference type="OrthoDB" id="4062651at2759"/>
<keyword evidence="3" id="KW-1185">Reference proteome</keyword>
<gene>
    <name evidence="2" type="ORF">Vretifemale_6961</name>
</gene>
<feature type="compositionally biased region" description="Polar residues" evidence="1">
    <location>
        <begin position="71"/>
        <end position="80"/>
    </location>
</feature>
<evidence type="ECO:0000313" key="3">
    <source>
        <dbReference type="Proteomes" id="UP000747110"/>
    </source>
</evidence>
<comment type="caution">
    <text evidence="2">The sequence shown here is derived from an EMBL/GenBank/DDBJ whole genome shotgun (WGS) entry which is preliminary data.</text>
</comment>
<dbReference type="AlphaFoldDB" id="A0A8J4FK64"/>
<evidence type="ECO:0000256" key="1">
    <source>
        <dbReference type="SAM" id="MobiDB-lite"/>
    </source>
</evidence>